<sequence>MKKTISLIIVLALLVACSGDRGPIGPQGPAGINILGQVFEVNVNFTSTNDFSAIIDFPQDIEVFESDAVMVYWLEDVIPDSSGPIDIWSPLPSIFYLPDGVASFDFNHSFLDVNIFLDGNFDLNNLPDNIKLDQIFRIAIIPADFAEMHPNFETLNYQELEELLITYDQNFEVKNFQN</sequence>
<evidence type="ECO:0000313" key="2">
    <source>
        <dbReference type="Proteomes" id="UP000643701"/>
    </source>
</evidence>
<keyword evidence="2" id="KW-1185">Reference proteome</keyword>
<evidence type="ECO:0000313" key="1">
    <source>
        <dbReference type="EMBL" id="NGZ89587.1"/>
    </source>
</evidence>
<reference evidence="1" key="1">
    <citation type="submission" date="2020-03" db="EMBL/GenBank/DDBJ databases">
        <title>Psychroflexus Maritimus sp. nov., isolate from marine sediment.</title>
        <authorList>
            <person name="Zhong Y.-L."/>
        </authorList>
    </citation>
    <scope>NUCLEOTIDE SEQUENCE</scope>
    <source>
        <strain evidence="1">C1</strain>
    </source>
</reference>
<evidence type="ECO:0008006" key="3">
    <source>
        <dbReference type="Google" id="ProtNLM"/>
    </source>
</evidence>
<organism evidence="1 2">
    <name type="scientific">Psychroflexus maritimus</name>
    <dbReference type="NCBI Taxonomy" id="2714865"/>
    <lineage>
        <taxon>Bacteria</taxon>
        <taxon>Pseudomonadati</taxon>
        <taxon>Bacteroidota</taxon>
        <taxon>Flavobacteriia</taxon>
        <taxon>Flavobacteriales</taxon>
        <taxon>Flavobacteriaceae</taxon>
        <taxon>Psychroflexus</taxon>
    </lineage>
</organism>
<gene>
    <name evidence="1" type="ORF">G7034_04900</name>
</gene>
<accession>A0A967DZJ9</accession>
<protein>
    <recommendedName>
        <fullName evidence="3">Collagen-like protein</fullName>
    </recommendedName>
</protein>
<proteinExistence type="predicted"/>
<dbReference type="EMBL" id="JAANAS010000039">
    <property type="protein sequence ID" value="NGZ89587.1"/>
    <property type="molecule type" value="Genomic_DNA"/>
</dbReference>
<dbReference type="PROSITE" id="PS51257">
    <property type="entry name" value="PROKAR_LIPOPROTEIN"/>
    <property type="match status" value="1"/>
</dbReference>
<dbReference type="AlphaFoldDB" id="A0A967DZJ9"/>
<name>A0A967DZJ9_9FLAO</name>
<dbReference type="RefSeq" id="WP_166399850.1">
    <property type="nucleotide sequence ID" value="NZ_JAANAS010000039.1"/>
</dbReference>
<dbReference type="Proteomes" id="UP000643701">
    <property type="component" value="Unassembled WGS sequence"/>
</dbReference>
<comment type="caution">
    <text evidence="1">The sequence shown here is derived from an EMBL/GenBank/DDBJ whole genome shotgun (WGS) entry which is preliminary data.</text>
</comment>